<dbReference type="Gene3D" id="3.30.420.10">
    <property type="entry name" value="Ribonuclease H-like superfamily/Ribonuclease H"/>
    <property type="match status" value="1"/>
</dbReference>
<organism evidence="2 3">
    <name type="scientific">Succinivibrio dextrinosolvens DSM 3072</name>
    <dbReference type="NCBI Taxonomy" id="1123324"/>
    <lineage>
        <taxon>Bacteria</taxon>
        <taxon>Pseudomonadati</taxon>
        <taxon>Pseudomonadota</taxon>
        <taxon>Gammaproteobacteria</taxon>
        <taxon>Aeromonadales</taxon>
        <taxon>Succinivibrionaceae</taxon>
        <taxon>Succinivibrio</taxon>
    </lineage>
</organism>
<dbReference type="InterPro" id="IPR044876">
    <property type="entry name" value="HRDC_dom_sf"/>
</dbReference>
<sequence>MCSNNIHLIDSDSKLKEFCETLTQCTENDFVSVDTEFTRVKSFFPGLNLIQICIKNDTYLIDTMASINTDVFFKTFTSLKSTVLFYSAREDLEILSYKARLCGLNRLLPQRIVDIQLLLSFLNLSFSQGLQSAISDYLKIELPKDQTLSDWERRPLTKAQIEYAANDVLYLEALYHKIMKHCENEDKRYRWFEMAMEDFKNESSYMPKADETYKSVSGAGALNPKALNVLKELCTYRYNYAIEHDEALNRVITGKALCPLSRMNSVNEKSLIKANMKFGAIRAHGKMIVEWHAKARKVQPDEKLALPFDYFACNRDYEKPYKRLRHILRTVAKEQGICEQIICNKQNCNDYFYKLHYKETPELLKGWYKECIGQIDNEALFAE</sequence>
<gene>
    <name evidence="2" type="ORF">SAMN02745213_01748</name>
</gene>
<dbReference type="SUPFAM" id="SSF53098">
    <property type="entry name" value="Ribonuclease H-like"/>
    <property type="match status" value="1"/>
</dbReference>
<feature type="domain" description="3'-5' exonuclease" evidence="1">
    <location>
        <begin position="6"/>
        <end position="183"/>
    </location>
</feature>
<dbReference type="SMART" id="SM00474">
    <property type="entry name" value="35EXOc"/>
    <property type="match status" value="1"/>
</dbReference>
<dbReference type="GO" id="GO:0008408">
    <property type="term" value="F:3'-5' exonuclease activity"/>
    <property type="evidence" value="ECO:0007669"/>
    <property type="project" value="InterPro"/>
</dbReference>
<dbReference type="InterPro" id="IPR051086">
    <property type="entry name" value="RNase_D-like"/>
</dbReference>
<dbReference type="InterPro" id="IPR012337">
    <property type="entry name" value="RNaseH-like_sf"/>
</dbReference>
<dbReference type="AlphaFoldDB" id="A0A1T4VM61"/>
<proteinExistence type="predicted"/>
<protein>
    <submittedName>
        <fullName evidence="2">Ribonuclease D</fullName>
    </submittedName>
</protein>
<reference evidence="3" key="1">
    <citation type="submission" date="2017-02" db="EMBL/GenBank/DDBJ databases">
        <authorList>
            <person name="Varghese N."/>
            <person name="Submissions S."/>
        </authorList>
    </citation>
    <scope>NUCLEOTIDE SEQUENCE [LARGE SCALE GENOMIC DNA]</scope>
    <source>
        <strain evidence="3">DSM 3072</strain>
    </source>
</reference>
<dbReference type="PANTHER" id="PTHR47649">
    <property type="entry name" value="RIBONUCLEASE D"/>
    <property type="match status" value="1"/>
</dbReference>
<dbReference type="Gene3D" id="1.10.150.80">
    <property type="entry name" value="HRDC domain"/>
    <property type="match status" value="1"/>
</dbReference>
<dbReference type="SUPFAM" id="SSF47819">
    <property type="entry name" value="HRDC-like"/>
    <property type="match status" value="2"/>
</dbReference>
<dbReference type="InterPro" id="IPR010997">
    <property type="entry name" value="HRDC-like_sf"/>
</dbReference>
<dbReference type="GO" id="GO:0000166">
    <property type="term" value="F:nucleotide binding"/>
    <property type="evidence" value="ECO:0007669"/>
    <property type="project" value="InterPro"/>
</dbReference>
<dbReference type="Proteomes" id="UP000242432">
    <property type="component" value="Unassembled WGS sequence"/>
</dbReference>
<evidence type="ECO:0000313" key="3">
    <source>
        <dbReference type="Proteomes" id="UP000242432"/>
    </source>
</evidence>
<keyword evidence="3" id="KW-1185">Reference proteome</keyword>
<dbReference type="InterPro" id="IPR036397">
    <property type="entry name" value="RNaseH_sf"/>
</dbReference>
<dbReference type="RefSeq" id="WP_078929128.1">
    <property type="nucleotide sequence ID" value="NZ_FUXX01000033.1"/>
</dbReference>
<dbReference type="InterPro" id="IPR002562">
    <property type="entry name" value="3'-5'_exonuclease_dom"/>
</dbReference>
<dbReference type="GO" id="GO:0006139">
    <property type="term" value="P:nucleobase-containing compound metabolic process"/>
    <property type="evidence" value="ECO:0007669"/>
    <property type="project" value="InterPro"/>
</dbReference>
<dbReference type="STRING" id="83771.SAMN02910357_02182"/>
<dbReference type="GO" id="GO:0003676">
    <property type="term" value="F:nucleic acid binding"/>
    <property type="evidence" value="ECO:0007669"/>
    <property type="project" value="InterPro"/>
</dbReference>
<accession>A0A1T4VM61</accession>
<dbReference type="CDD" id="cd06142">
    <property type="entry name" value="RNaseD_exo"/>
    <property type="match status" value="1"/>
</dbReference>
<dbReference type="EMBL" id="FUXX01000033">
    <property type="protein sequence ID" value="SKA66040.1"/>
    <property type="molecule type" value="Genomic_DNA"/>
</dbReference>
<dbReference type="PANTHER" id="PTHR47649:SF1">
    <property type="entry name" value="RIBONUCLEASE D"/>
    <property type="match status" value="1"/>
</dbReference>
<evidence type="ECO:0000259" key="1">
    <source>
        <dbReference type="SMART" id="SM00474"/>
    </source>
</evidence>
<dbReference type="Pfam" id="PF01612">
    <property type="entry name" value="DNA_pol_A_exo1"/>
    <property type="match status" value="1"/>
</dbReference>
<name>A0A1T4VM61_9GAMM</name>
<evidence type="ECO:0000313" key="2">
    <source>
        <dbReference type="EMBL" id="SKA66040.1"/>
    </source>
</evidence>